<name>A0A4U1BR54_9GAMM</name>
<organism evidence="1 2">
    <name type="scientific">Ferrimonas aestuarii</name>
    <dbReference type="NCBI Taxonomy" id="2569539"/>
    <lineage>
        <taxon>Bacteria</taxon>
        <taxon>Pseudomonadati</taxon>
        <taxon>Pseudomonadota</taxon>
        <taxon>Gammaproteobacteria</taxon>
        <taxon>Alteromonadales</taxon>
        <taxon>Ferrimonadaceae</taxon>
        <taxon>Ferrimonas</taxon>
    </lineage>
</organism>
<gene>
    <name evidence="1" type="ORF">FCL42_09970</name>
</gene>
<comment type="caution">
    <text evidence="1">The sequence shown here is derived from an EMBL/GenBank/DDBJ whole genome shotgun (WGS) entry which is preliminary data.</text>
</comment>
<proteinExistence type="predicted"/>
<protein>
    <recommendedName>
        <fullName evidence="3">LysR substrate-binding domain-containing protein</fullName>
    </recommendedName>
</protein>
<keyword evidence="2" id="KW-1185">Reference proteome</keyword>
<evidence type="ECO:0008006" key="3">
    <source>
        <dbReference type="Google" id="ProtNLM"/>
    </source>
</evidence>
<dbReference type="RefSeq" id="WP_136863258.1">
    <property type="nucleotide sequence ID" value="NZ_SWCJ01000005.1"/>
</dbReference>
<reference evidence="1 2" key="1">
    <citation type="submission" date="2019-04" db="EMBL/GenBank/DDBJ databases">
        <authorList>
            <person name="Hwang J.C."/>
        </authorList>
    </citation>
    <scope>NUCLEOTIDE SEQUENCE [LARGE SCALE GENOMIC DNA]</scope>
    <source>
        <strain evidence="1 2">IMCC35002</strain>
    </source>
</reference>
<evidence type="ECO:0000313" key="1">
    <source>
        <dbReference type="EMBL" id="TKB55501.1"/>
    </source>
</evidence>
<dbReference type="EMBL" id="SWCJ01000005">
    <property type="protein sequence ID" value="TKB55501.1"/>
    <property type="molecule type" value="Genomic_DNA"/>
</dbReference>
<dbReference type="AlphaFoldDB" id="A0A4U1BR54"/>
<evidence type="ECO:0000313" key="2">
    <source>
        <dbReference type="Proteomes" id="UP000305675"/>
    </source>
</evidence>
<accession>A0A4U1BR54</accession>
<sequence>MSYHSLLKNAHLAMLPKMMVDSDNLVELTMEGLTPKTRKMYAYYLGRRHANSQIRHIIDYVKNRYQQRFSLDI</sequence>
<dbReference type="Proteomes" id="UP000305675">
    <property type="component" value="Unassembled WGS sequence"/>
</dbReference>